<sequence>MLVKRLESSASQHFRGGQSGGGWSEGALRMRLFRFSVSAALLLSAASCSSDKTPPGGAPPEVDEASATRVRRMTRAEYDNSVNAIFPTTVPLVMTYAFAPEDTILGFSTHDRLQVTSLLADQIDVAANNLAEYGKVQLRADWTCAAGVPELECAEKFIRGIASHAYRRPVTDDEVADLLVLWQESSRGTDPGTGARMVLQGIFSSASFLYRTELGAEGAGASRVVRMTPHEVATALAFAITAGPADAELLAAAEAGQLDSPDEREKHARRLLATPAAQRHLYRFVEEWLGITGQANLTKNNQVFPVFSAAFKVSSQAETKAFINHILKERNGSVRELLNADYTYADARMAYFYGKEPSMPDGTLGRLSLPPERAGILTHASVLATYALFDSSSPIRRGKFIMHRLLCREVPPPPATISIIPPEPVLDRTTRERFAAHTNNPTCAGCHRTLDPIGFGFEDFDGLGKHRTVENGLAVDASGAVELSTGTVPFTGAAALARALATSDDVGDCVPLQLFRFAMGRDETPVDEHMLADMRSMFRANPEWRMGDALVGLVRSPYFVHRRTSSPE</sequence>
<evidence type="ECO:0000259" key="4">
    <source>
        <dbReference type="Pfam" id="PF07627"/>
    </source>
</evidence>
<dbReference type="EMBL" id="JABFNT010000175">
    <property type="protein sequence ID" value="NOJ83237.1"/>
    <property type="molecule type" value="Genomic_DNA"/>
</dbReference>
<accession>A0A7Y4IPY3</accession>
<evidence type="ECO:0000256" key="1">
    <source>
        <dbReference type="SAM" id="MobiDB-lite"/>
    </source>
</evidence>
<feature type="domain" description="DUF1592" evidence="5">
    <location>
        <begin position="228"/>
        <end position="354"/>
    </location>
</feature>
<evidence type="ECO:0000313" key="8">
    <source>
        <dbReference type="Proteomes" id="UP000533080"/>
    </source>
</evidence>
<feature type="domain" description="DUF1595" evidence="6">
    <location>
        <begin position="153"/>
        <end position="213"/>
    </location>
</feature>
<evidence type="ECO:0000259" key="2">
    <source>
        <dbReference type="Pfam" id="PF07624"/>
    </source>
</evidence>
<dbReference type="Pfam" id="PF07631">
    <property type="entry name" value="PSD4"/>
    <property type="match status" value="1"/>
</dbReference>
<evidence type="ECO:0000259" key="3">
    <source>
        <dbReference type="Pfam" id="PF07626"/>
    </source>
</evidence>
<dbReference type="Pfam" id="PF07637">
    <property type="entry name" value="PSD5"/>
    <property type="match status" value="1"/>
</dbReference>
<organism evidence="7 8">
    <name type="scientific">Myxococcus xanthus</name>
    <dbReference type="NCBI Taxonomy" id="34"/>
    <lineage>
        <taxon>Bacteria</taxon>
        <taxon>Pseudomonadati</taxon>
        <taxon>Myxococcota</taxon>
        <taxon>Myxococcia</taxon>
        <taxon>Myxococcales</taxon>
        <taxon>Cystobacterineae</taxon>
        <taxon>Myxococcaceae</taxon>
        <taxon>Myxococcus</taxon>
    </lineage>
</organism>
<dbReference type="Proteomes" id="UP000533080">
    <property type="component" value="Unassembled WGS sequence"/>
</dbReference>
<dbReference type="InterPro" id="IPR013039">
    <property type="entry name" value="DUF1588"/>
</dbReference>
<name>A0A7Y4IPY3_MYXXA</name>
<protein>
    <submittedName>
        <fullName evidence="7">DUF1592 domain-containing protein</fullName>
    </submittedName>
</protein>
<dbReference type="RefSeq" id="WP_171445023.1">
    <property type="nucleotide sequence ID" value="NZ_JABFNS010000003.1"/>
</dbReference>
<feature type="domain" description="DUF1585" evidence="2">
    <location>
        <begin position="489"/>
        <end position="559"/>
    </location>
</feature>
<evidence type="ECO:0000313" key="7">
    <source>
        <dbReference type="EMBL" id="NOJ83237.1"/>
    </source>
</evidence>
<comment type="caution">
    <text evidence="7">The sequence shown here is derived from an EMBL/GenBank/DDBJ whole genome shotgun (WGS) entry which is preliminary data.</text>
</comment>
<gene>
    <name evidence="7" type="ORF">HNV28_33825</name>
</gene>
<dbReference type="Pfam" id="PF07627">
    <property type="entry name" value="PSCyt3"/>
    <property type="match status" value="1"/>
</dbReference>
<feature type="domain" description="DUF1587" evidence="3">
    <location>
        <begin position="71"/>
        <end position="131"/>
    </location>
</feature>
<feature type="region of interest" description="Disordered" evidence="1">
    <location>
        <begin position="1"/>
        <end position="20"/>
    </location>
</feature>
<evidence type="ECO:0000259" key="5">
    <source>
        <dbReference type="Pfam" id="PF07631"/>
    </source>
</evidence>
<feature type="domain" description="DUF1588" evidence="4">
    <location>
        <begin position="373"/>
        <end position="469"/>
    </location>
</feature>
<dbReference type="AlphaFoldDB" id="A0A7Y4IPY3"/>
<dbReference type="InterPro" id="IPR011478">
    <property type="entry name" value="DUF1585"/>
</dbReference>
<dbReference type="InterPro" id="IPR013042">
    <property type="entry name" value="DUF1592"/>
</dbReference>
<dbReference type="Pfam" id="PF07624">
    <property type="entry name" value="PSD2"/>
    <property type="match status" value="1"/>
</dbReference>
<dbReference type="Pfam" id="PF07626">
    <property type="entry name" value="PSD3"/>
    <property type="match status" value="1"/>
</dbReference>
<evidence type="ECO:0000259" key="6">
    <source>
        <dbReference type="Pfam" id="PF07637"/>
    </source>
</evidence>
<reference evidence="7 8" key="1">
    <citation type="submission" date="2020-05" db="EMBL/GenBank/DDBJ databases">
        <authorList>
            <person name="Whitworth D."/>
        </authorList>
    </citation>
    <scope>NUCLEOTIDE SEQUENCE [LARGE SCALE GENOMIC DNA]</scope>
    <source>
        <strain evidence="7 8">AM005</strain>
    </source>
</reference>
<proteinExistence type="predicted"/>
<dbReference type="InterPro" id="IPR013036">
    <property type="entry name" value="DUF1587"/>
</dbReference>
<dbReference type="InterPro" id="IPR013043">
    <property type="entry name" value="DUF1595"/>
</dbReference>